<dbReference type="SUPFAM" id="SSF57701">
    <property type="entry name" value="Zn2/Cys6 DNA-binding domain"/>
    <property type="match status" value="1"/>
</dbReference>
<evidence type="ECO:0000259" key="3">
    <source>
        <dbReference type="PROSITE" id="PS50048"/>
    </source>
</evidence>
<keyword evidence="1" id="KW-0539">Nucleus</keyword>
<evidence type="ECO:0000313" key="5">
    <source>
        <dbReference type="Proteomes" id="UP001230504"/>
    </source>
</evidence>
<name>A0AAD8PMY8_9PEZI</name>
<organism evidence="4 5">
    <name type="scientific">Colletotrichum navitas</name>
    <dbReference type="NCBI Taxonomy" id="681940"/>
    <lineage>
        <taxon>Eukaryota</taxon>
        <taxon>Fungi</taxon>
        <taxon>Dikarya</taxon>
        <taxon>Ascomycota</taxon>
        <taxon>Pezizomycotina</taxon>
        <taxon>Sordariomycetes</taxon>
        <taxon>Hypocreomycetidae</taxon>
        <taxon>Glomerellales</taxon>
        <taxon>Glomerellaceae</taxon>
        <taxon>Colletotrichum</taxon>
        <taxon>Colletotrichum graminicola species complex</taxon>
    </lineage>
</organism>
<dbReference type="PROSITE" id="PS00463">
    <property type="entry name" value="ZN2_CY6_FUNGAL_1"/>
    <property type="match status" value="1"/>
</dbReference>
<evidence type="ECO:0000256" key="1">
    <source>
        <dbReference type="ARBA" id="ARBA00023242"/>
    </source>
</evidence>
<accession>A0AAD8PMY8</accession>
<dbReference type="GO" id="GO:0008270">
    <property type="term" value="F:zinc ion binding"/>
    <property type="evidence" value="ECO:0007669"/>
    <property type="project" value="InterPro"/>
</dbReference>
<proteinExistence type="predicted"/>
<dbReference type="SMART" id="SM00066">
    <property type="entry name" value="GAL4"/>
    <property type="match status" value="1"/>
</dbReference>
<dbReference type="RefSeq" id="XP_060408375.1">
    <property type="nucleotide sequence ID" value="XM_060559121.1"/>
</dbReference>
<feature type="domain" description="Zn(2)-C6 fungal-type" evidence="3">
    <location>
        <begin position="20"/>
        <end position="50"/>
    </location>
</feature>
<dbReference type="PROSITE" id="PS50048">
    <property type="entry name" value="ZN2_CY6_FUNGAL_2"/>
    <property type="match status" value="1"/>
</dbReference>
<dbReference type="Proteomes" id="UP001230504">
    <property type="component" value="Unassembled WGS sequence"/>
</dbReference>
<dbReference type="GO" id="GO:0000981">
    <property type="term" value="F:DNA-binding transcription factor activity, RNA polymerase II-specific"/>
    <property type="evidence" value="ECO:0007669"/>
    <property type="project" value="InterPro"/>
</dbReference>
<dbReference type="CDD" id="cd00067">
    <property type="entry name" value="GAL4"/>
    <property type="match status" value="1"/>
</dbReference>
<dbReference type="Gene3D" id="4.10.240.10">
    <property type="entry name" value="Zn(2)-C6 fungal-type DNA-binding domain"/>
    <property type="match status" value="1"/>
</dbReference>
<dbReference type="InterPro" id="IPR001138">
    <property type="entry name" value="Zn2Cys6_DnaBD"/>
</dbReference>
<dbReference type="Pfam" id="PF00172">
    <property type="entry name" value="Zn_clus"/>
    <property type="match status" value="1"/>
</dbReference>
<gene>
    <name evidence="4" type="ORF">LY79DRAFT_570126</name>
</gene>
<protein>
    <recommendedName>
        <fullName evidence="3">Zn(2)-C6 fungal-type domain-containing protein</fullName>
    </recommendedName>
</protein>
<evidence type="ECO:0000256" key="2">
    <source>
        <dbReference type="SAM" id="MobiDB-lite"/>
    </source>
</evidence>
<dbReference type="GeneID" id="85443361"/>
<sequence length="509" mass="56531">MPSSTDFRRRKMARIIKQKACIACTESKRRCDKGAPSCSRCDDRDIDCRYPATQRRRHLQRQGPFPEPPAPQPDLNTMADTLTFDAASLVTGAWSMPWTGLDFAPSPQAASGFAAPQLLPARSPPQPTTQTHIPQHAKNPVASSLDESKWFLTPSTWSIEHYPTPSQASYPVSVMTNFNRGQQAWVRRWVTEGHNPFIHRSLYVESGHLPKCIQDAFTTASAYYAKTSLNETFVYRVLDERATALVASQPAVSVDGTPSATVLETKDHLARVHALYVYTVIRLYDGSVSQRAAAEDLLPTLELWCKQLWESALADVDSISQAWMPPSSEFYPSNPSLSASQQVATSAAAAAAAAAATEDISDQHARQDTFETDLMVWKLWVLSESIRRTWILVSCAIGIYYALKGRWGECAGYAQFTARAGLWDAMSAPQWAAMRRKDLARKDGNPALAGDTEPDFFIPSVHGERLLREVAAAEVDEFTRHVLTAMWGIDRVEDWALRTSSKGKVSLIY</sequence>
<feature type="region of interest" description="Disordered" evidence="2">
    <location>
        <begin position="117"/>
        <end position="141"/>
    </location>
</feature>
<evidence type="ECO:0000313" key="4">
    <source>
        <dbReference type="EMBL" id="KAK1570234.1"/>
    </source>
</evidence>
<reference evidence="4" key="1">
    <citation type="submission" date="2021-06" db="EMBL/GenBank/DDBJ databases">
        <title>Comparative genomics, transcriptomics and evolutionary studies reveal genomic signatures of adaptation to plant cell wall in hemibiotrophic fungi.</title>
        <authorList>
            <consortium name="DOE Joint Genome Institute"/>
            <person name="Baroncelli R."/>
            <person name="Diaz J.F."/>
            <person name="Benocci T."/>
            <person name="Peng M."/>
            <person name="Battaglia E."/>
            <person name="Haridas S."/>
            <person name="Andreopoulos W."/>
            <person name="Labutti K."/>
            <person name="Pangilinan J."/>
            <person name="Floch G.L."/>
            <person name="Makela M.R."/>
            <person name="Henrissat B."/>
            <person name="Grigoriev I.V."/>
            <person name="Crouch J.A."/>
            <person name="De Vries R.P."/>
            <person name="Sukno S.A."/>
            <person name="Thon M.R."/>
        </authorList>
    </citation>
    <scope>NUCLEOTIDE SEQUENCE</scope>
    <source>
        <strain evidence="4">CBS 125086</strain>
    </source>
</reference>
<comment type="caution">
    <text evidence="4">The sequence shown here is derived from an EMBL/GenBank/DDBJ whole genome shotgun (WGS) entry which is preliminary data.</text>
</comment>
<dbReference type="AlphaFoldDB" id="A0AAD8PMY8"/>
<keyword evidence="5" id="KW-1185">Reference proteome</keyword>
<dbReference type="InterPro" id="IPR036864">
    <property type="entry name" value="Zn2-C6_fun-type_DNA-bd_sf"/>
</dbReference>
<dbReference type="EMBL" id="JAHLJV010000108">
    <property type="protein sequence ID" value="KAK1570234.1"/>
    <property type="molecule type" value="Genomic_DNA"/>
</dbReference>